<name>A0ABV0JIX7_9CYAN</name>
<reference evidence="1 2" key="1">
    <citation type="submission" date="2022-04" db="EMBL/GenBank/DDBJ databases">
        <title>Positive selection, recombination, and allopatry shape intraspecific diversity of widespread and dominant cyanobacteria.</title>
        <authorList>
            <person name="Wei J."/>
            <person name="Shu W."/>
            <person name="Hu C."/>
        </authorList>
    </citation>
    <scope>NUCLEOTIDE SEQUENCE [LARGE SCALE GENOMIC DNA]</scope>
    <source>
        <strain evidence="1 2">GB2-A5</strain>
    </source>
</reference>
<dbReference type="Proteomes" id="UP001442494">
    <property type="component" value="Unassembled WGS sequence"/>
</dbReference>
<accession>A0ABV0JIX7</accession>
<evidence type="ECO:0000313" key="2">
    <source>
        <dbReference type="Proteomes" id="UP001442494"/>
    </source>
</evidence>
<proteinExistence type="predicted"/>
<dbReference type="InterPro" id="IPR035901">
    <property type="entry name" value="GIY-YIG_endonuc_sf"/>
</dbReference>
<dbReference type="RefSeq" id="WP_199297688.1">
    <property type="nucleotide sequence ID" value="NZ_JAMPKK010000003.1"/>
</dbReference>
<gene>
    <name evidence="1" type="ORF">NDI37_02775</name>
</gene>
<organism evidence="1 2">
    <name type="scientific">Funiculus sociatus GB2-A5</name>
    <dbReference type="NCBI Taxonomy" id="2933946"/>
    <lineage>
        <taxon>Bacteria</taxon>
        <taxon>Bacillati</taxon>
        <taxon>Cyanobacteriota</taxon>
        <taxon>Cyanophyceae</taxon>
        <taxon>Coleofasciculales</taxon>
        <taxon>Coleofasciculaceae</taxon>
        <taxon>Funiculus</taxon>
    </lineage>
</organism>
<dbReference type="EMBL" id="JAMPKK010000003">
    <property type="protein sequence ID" value="MEP0863389.1"/>
    <property type="molecule type" value="Genomic_DNA"/>
</dbReference>
<keyword evidence="2" id="KW-1185">Reference proteome</keyword>
<sequence>MPRTMASGIYAIAHIGHLKLYAGDASKIQVTWPLLLAQLNSGTYPNAALQEVWNQQGDKRRFTFHTKPNIIGDTEIVGIEQLVDDA</sequence>
<dbReference type="Gene3D" id="3.40.1440.10">
    <property type="entry name" value="GIY-YIG endonuclease"/>
    <property type="match status" value="1"/>
</dbReference>
<comment type="caution">
    <text evidence="1">The sequence shown here is derived from an EMBL/GenBank/DDBJ whole genome shotgun (WGS) entry which is preliminary data.</text>
</comment>
<evidence type="ECO:0000313" key="1">
    <source>
        <dbReference type="EMBL" id="MEP0863389.1"/>
    </source>
</evidence>
<protein>
    <submittedName>
        <fullName evidence="1">Uncharacterized protein</fullName>
    </submittedName>
</protein>